<dbReference type="EMBL" id="CP149822">
    <property type="protein sequence ID" value="WZN41424.1"/>
    <property type="molecule type" value="Genomic_DNA"/>
</dbReference>
<reference evidence="4" key="1">
    <citation type="submission" date="2024-03" db="EMBL/GenBank/DDBJ databases">
        <title>Chitinophaga horti sp. nov., isolated from garden soil.</title>
        <authorList>
            <person name="Lee D.S."/>
            <person name="Han D.M."/>
            <person name="Baek J.H."/>
            <person name="Choi D.G."/>
            <person name="Jeon J.H."/>
            <person name="Jeon C.O."/>
        </authorList>
    </citation>
    <scope>NUCLEOTIDE SEQUENCE [LARGE SCALE GENOMIC DNA]</scope>
    <source>
        <strain evidence="4">GPA1</strain>
    </source>
</reference>
<organism evidence="3 4">
    <name type="scientific">Chitinophaga pollutisoli</name>
    <dbReference type="NCBI Taxonomy" id="3133966"/>
    <lineage>
        <taxon>Bacteria</taxon>
        <taxon>Pseudomonadati</taxon>
        <taxon>Bacteroidota</taxon>
        <taxon>Chitinophagia</taxon>
        <taxon>Chitinophagales</taxon>
        <taxon>Chitinophagaceae</taxon>
        <taxon>Chitinophaga</taxon>
    </lineage>
</organism>
<accession>A0ABZ2YNU8</accession>
<feature type="signal peptide" evidence="2">
    <location>
        <begin position="1"/>
        <end position="23"/>
    </location>
</feature>
<protein>
    <recommendedName>
        <fullName evidence="5">Pentapeptide MXKDX repeat protein</fullName>
    </recommendedName>
</protein>
<evidence type="ECO:0000313" key="3">
    <source>
        <dbReference type="EMBL" id="WZN41424.1"/>
    </source>
</evidence>
<evidence type="ECO:0000256" key="2">
    <source>
        <dbReference type="SAM" id="SignalP"/>
    </source>
</evidence>
<keyword evidence="4" id="KW-1185">Reference proteome</keyword>
<evidence type="ECO:0000256" key="1">
    <source>
        <dbReference type="SAM" id="MobiDB-lite"/>
    </source>
</evidence>
<feature type="region of interest" description="Disordered" evidence="1">
    <location>
        <begin position="38"/>
        <end position="60"/>
    </location>
</feature>
<proteinExistence type="predicted"/>
<dbReference type="RefSeq" id="WP_341836273.1">
    <property type="nucleotide sequence ID" value="NZ_CP149822.1"/>
</dbReference>
<keyword evidence="2" id="KW-0732">Signal</keyword>
<evidence type="ECO:0000313" key="4">
    <source>
        <dbReference type="Proteomes" id="UP001485459"/>
    </source>
</evidence>
<feature type="compositionally biased region" description="Basic residues" evidence="1">
    <location>
        <begin position="41"/>
        <end position="60"/>
    </location>
</feature>
<feature type="chain" id="PRO_5045506830" description="Pentapeptide MXKDX repeat protein" evidence="2">
    <location>
        <begin position="24"/>
        <end position="60"/>
    </location>
</feature>
<evidence type="ECO:0008006" key="5">
    <source>
        <dbReference type="Google" id="ProtNLM"/>
    </source>
</evidence>
<gene>
    <name evidence="3" type="ORF">WJU16_00030</name>
</gene>
<dbReference type="Proteomes" id="UP001485459">
    <property type="component" value="Chromosome"/>
</dbReference>
<name>A0ABZ2YNU8_9BACT</name>
<sequence length="60" mass="6545">MKKIMFLMAAAMIITGGMTATFAQEKPAVKTEKVKHEAKAGHKKTAKHHHMAKQSVKKAG</sequence>